<dbReference type="InterPro" id="IPR036291">
    <property type="entry name" value="NAD(P)-bd_dom_sf"/>
</dbReference>
<dbReference type="InterPro" id="IPR050700">
    <property type="entry name" value="YIM1/Zinc_Alcohol_DH_Fams"/>
</dbReference>
<feature type="domain" description="Enoyl reductase (ER)" evidence="2">
    <location>
        <begin position="4"/>
        <end position="258"/>
    </location>
</feature>
<proteinExistence type="predicted"/>
<dbReference type="Proteomes" id="UP001595453">
    <property type="component" value="Unassembled WGS sequence"/>
</dbReference>
<dbReference type="GO" id="GO:0016491">
    <property type="term" value="F:oxidoreductase activity"/>
    <property type="evidence" value="ECO:0007669"/>
    <property type="project" value="UniProtKB-KW"/>
</dbReference>
<dbReference type="InterPro" id="IPR002364">
    <property type="entry name" value="Quin_OxRdtase/zeta-crystal_CS"/>
</dbReference>
<reference evidence="4" key="1">
    <citation type="journal article" date="2019" name="Int. J. Syst. Evol. Microbiol.">
        <title>The Global Catalogue of Microorganisms (GCM) 10K type strain sequencing project: providing services to taxonomists for standard genome sequencing and annotation.</title>
        <authorList>
            <consortium name="The Broad Institute Genomics Platform"/>
            <consortium name="The Broad Institute Genome Sequencing Center for Infectious Disease"/>
            <person name="Wu L."/>
            <person name="Ma J."/>
        </authorList>
    </citation>
    <scope>NUCLEOTIDE SEQUENCE [LARGE SCALE GENOMIC DNA]</scope>
    <source>
        <strain evidence="4">KCTC 42730</strain>
    </source>
</reference>
<keyword evidence="4" id="KW-1185">Reference proteome</keyword>
<evidence type="ECO:0000256" key="1">
    <source>
        <dbReference type="ARBA" id="ARBA00023002"/>
    </source>
</evidence>
<dbReference type="Gene3D" id="3.90.180.10">
    <property type="entry name" value="Medium-chain alcohol dehydrogenases, catalytic domain"/>
    <property type="match status" value="1"/>
</dbReference>
<protein>
    <submittedName>
        <fullName evidence="3">NADP-dependent oxidoreductase</fullName>
        <ecNumber evidence="3">1.-.-.-</ecNumber>
    </submittedName>
</protein>
<evidence type="ECO:0000313" key="3">
    <source>
        <dbReference type="EMBL" id="MFC3034410.1"/>
    </source>
</evidence>
<name>A0ABV7CP13_9GAMM</name>
<gene>
    <name evidence="3" type="ORF">ACFOEE_18035</name>
</gene>
<dbReference type="PANTHER" id="PTHR11695:SF294">
    <property type="entry name" value="RETICULON-4-INTERACTING PROTEIN 1, MITOCHONDRIAL"/>
    <property type="match status" value="1"/>
</dbReference>
<dbReference type="Pfam" id="PF13602">
    <property type="entry name" value="ADH_zinc_N_2"/>
    <property type="match status" value="1"/>
</dbReference>
<dbReference type="Gene3D" id="3.40.50.720">
    <property type="entry name" value="NAD(P)-binding Rossmann-like Domain"/>
    <property type="match status" value="1"/>
</dbReference>
<evidence type="ECO:0000313" key="4">
    <source>
        <dbReference type="Proteomes" id="UP001595453"/>
    </source>
</evidence>
<dbReference type="PANTHER" id="PTHR11695">
    <property type="entry name" value="ALCOHOL DEHYDROGENASE RELATED"/>
    <property type="match status" value="1"/>
</dbReference>
<dbReference type="PROSITE" id="PS01162">
    <property type="entry name" value="QOR_ZETA_CRYSTAL"/>
    <property type="match status" value="1"/>
</dbReference>
<dbReference type="SUPFAM" id="SSF50129">
    <property type="entry name" value="GroES-like"/>
    <property type="match status" value="1"/>
</dbReference>
<dbReference type="InterPro" id="IPR011032">
    <property type="entry name" value="GroES-like_sf"/>
</dbReference>
<dbReference type="SMART" id="SM00829">
    <property type="entry name" value="PKS_ER"/>
    <property type="match status" value="1"/>
</dbReference>
<dbReference type="InterPro" id="IPR020843">
    <property type="entry name" value="ER"/>
</dbReference>
<dbReference type="CDD" id="cd05289">
    <property type="entry name" value="MDR_like_2"/>
    <property type="match status" value="1"/>
</dbReference>
<comment type="caution">
    <text evidence="3">The sequence shown here is derived from an EMBL/GenBank/DDBJ whole genome shotgun (WGS) entry which is preliminary data.</text>
</comment>
<dbReference type="SUPFAM" id="SSF51735">
    <property type="entry name" value="NAD(P)-binding Rossmann-fold domains"/>
    <property type="match status" value="1"/>
</dbReference>
<keyword evidence="1 3" id="KW-0560">Oxidoreductase</keyword>
<dbReference type="EMBL" id="JBHRSD010000039">
    <property type="protein sequence ID" value="MFC3034410.1"/>
    <property type="molecule type" value="Genomic_DNA"/>
</dbReference>
<accession>A0ABV7CP13</accession>
<dbReference type="EC" id="1.-.-.-" evidence="3"/>
<dbReference type="RefSeq" id="WP_377127638.1">
    <property type="nucleotide sequence ID" value="NZ_JBHRSD010000039.1"/>
</dbReference>
<sequence>MREGWLAAEGLHQLPLILGWDVAGVVKQVGANVTAFREGDEVYAFADLSKDGAYAQYISVNSQLVAKKPLTLSFAEAAAVPLTALTAWQAINQLVDIQPGQSILIHGASGGVGSFAVQFAKLKGAIVAAVASSKNHDYVRSLGATTVADYNVPSYLKVLGQFDYVFDIVDNDIAGIYDTVKPTGKYITTLKKHSIPACYDFAHERVLVMPNGQQLTEIGELIDNGKISIPSIAELPFSDVAKAHALSETEHVRGKIVISI</sequence>
<dbReference type="Pfam" id="PF08240">
    <property type="entry name" value="ADH_N"/>
    <property type="match status" value="1"/>
</dbReference>
<organism evidence="3 4">
    <name type="scientific">Pseudoalteromonas fenneropenaei</name>
    <dbReference type="NCBI Taxonomy" id="1737459"/>
    <lineage>
        <taxon>Bacteria</taxon>
        <taxon>Pseudomonadati</taxon>
        <taxon>Pseudomonadota</taxon>
        <taxon>Gammaproteobacteria</taxon>
        <taxon>Alteromonadales</taxon>
        <taxon>Pseudoalteromonadaceae</taxon>
        <taxon>Pseudoalteromonas</taxon>
    </lineage>
</organism>
<dbReference type="InterPro" id="IPR013154">
    <property type="entry name" value="ADH-like_N"/>
</dbReference>
<evidence type="ECO:0000259" key="2">
    <source>
        <dbReference type="SMART" id="SM00829"/>
    </source>
</evidence>